<sequence length="246" mass="26111">MFFFLYVLTFLSALAATSAIPRAAGLEAVDWATNAQRLAAGLPLLPPKFKRAFPGQNQARDDPTPAFGAKRSVASSTPVAYSGHIEIKNITGSSFGFLAQNQTGINGVSSNETEYIAVSFTTTTPAAEPFNILISNPAFPSPFYLGGNGTNLLASDSASIVTLGDVVQTAPSAPPSSNTNEESAIWSINSRTQELTVQWINSDSSKVKTYIAYDEADNILFFAGNISVYNAQSSKSAVQVKFYLSG</sequence>
<protein>
    <recommendedName>
        <fullName evidence="4">Concanavalin A-like lectin/glucanase</fullName>
    </recommendedName>
</protein>
<gene>
    <name evidence="2" type="ORF">SCP_0903350</name>
</gene>
<feature type="chain" id="PRO_5019532118" description="Concanavalin A-like lectin/glucanase" evidence="1">
    <location>
        <begin position="20"/>
        <end position="246"/>
    </location>
</feature>
<proteinExistence type="predicted"/>
<dbReference type="AlphaFoldDB" id="A0A401GW55"/>
<evidence type="ECO:0008006" key="4">
    <source>
        <dbReference type="Google" id="ProtNLM"/>
    </source>
</evidence>
<dbReference type="STRING" id="139825.A0A401GW55"/>
<dbReference type="Proteomes" id="UP000287166">
    <property type="component" value="Unassembled WGS sequence"/>
</dbReference>
<dbReference type="GeneID" id="38783373"/>
<dbReference type="EMBL" id="BFAD01000009">
    <property type="protein sequence ID" value="GBE86456.1"/>
    <property type="molecule type" value="Genomic_DNA"/>
</dbReference>
<keyword evidence="3" id="KW-1185">Reference proteome</keyword>
<evidence type="ECO:0000313" key="3">
    <source>
        <dbReference type="Proteomes" id="UP000287166"/>
    </source>
</evidence>
<name>A0A401GW55_9APHY</name>
<accession>A0A401GW55</accession>
<comment type="caution">
    <text evidence="2">The sequence shown here is derived from an EMBL/GenBank/DDBJ whole genome shotgun (WGS) entry which is preliminary data.</text>
</comment>
<reference evidence="2 3" key="1">
    <citation type="journal article" date="2018" name="Sci. Rep.">
        <title>Genome sequence of the cauliflower mushroom Sparassis crispa (Hanabiratake) and its association with beneficial usage.</title>
        <authorList>
            <person name="Kiyama R."/>
            <person name="Furutani Y."/>
            <person name="Kawaguchi K."/>
            <person name="Nakanishi T."/>
        </authorList>
    </citation>
    <scope>NUCLEOTIDE SEQUENCE [LARGE SCALE GENOMIC DNA]</scope>
</reference>
<dbReference type="InParanoid" id="A0A401GW55"/>
<organism evidence="2 3">
    <name type="scientific">Sparassis crispa</name>
    <dbReference type="NCBI Taxonomy" id="139825"/>
    <lineage>
        <taxon>Eukaryota</taxon>
        <taxon>Fungi</taxon>
        <taxon>Dikarya</taxon>
        <taxon>Basidiomycota</taxon>
        <taxon>Agaricomycotina</taxon>
        <taxon>Agaricomycetes</taxon>
        <taxon>Polyporales</taxon>
        <taxon>Sparassidaceae</taxon>
        <taxon>Sparassis</taxon>
    </lineage>
</organism>
<dbReference type="RefSeq" id="XP_027617369.1">
    <property type="nucleotide sequence ID" value="XM_027761568.1"/>
</dbReference>
<keyword evidence="1" id="KW-0732">Signal</keyword>
<evidence type="ECO:0000256" key="1">
    <source>
        <dbReference type="SAM" id="SignalP"/>
    </source>
</evidence>
<feature type="signal peptide" evidence="1">
    <location>
        <begin position="1"/>
        <end position="19"/>
    </location>
</feature>
<evidence type="ECO:0000313" key="2">
    <source>
        <dbReference type="EMBL" id="GBE86456.1"/>
    </source>
</evidence>
<dbReference type="OrthoDB" id="3167181at2759"/>